<evidence type="ECO:0000256" key="1">
    <source>
        <dbReference type="ARBA" id="ARBA00004141"/>
    </source>
</evidence>
<evidence type="ECO:0000256" key="5">
    <source>
        <dbReference type="ARBA" id="ARBA00023136"/>
    </source>
</evidence>
<dbReference type="PANTHER" id="PTHR43791:SF91">
    <property type="entry name" value="MAJOR FACILITATOR SUPERFAMILY (MFS) PROFILE DOMAIN-CONTAINING PROTEIN-RELATED"/>
    <property type="match status" value="1"/>
</dbReference>
<feature type="transmembrane region" description="Helical" evidence="6">
    <location>
        <begin position="200"/>
        <end position="219"/>
    </location>
</feature>
<accession>A0A5N6EVI8</accession>
<keyword evidence="2" id="KW-0813">Transport</keyword>
<evidence type="ECO:0000256" key="4">
    <source>
        <dbReference type="ARBA" id="ARBA00022989"/>
    </source>
</evidence>
<dbReference type="PANTHER" id="PTHR43791">
    <property type="entry name" value="PERMEASE-RELATED"/>
    <property type="match status" value="1"/>
</dbReference>
<gene>
    <name evidence="7" type="ORF">BDV33DRAFT_202300</name>
</gene>
<organism evidence="7 8">
    <name type="scientific">Aspergillus novoparasiticus</name>
    <dbReference type="NCBI Taxonomy" id="986946"/>
    <lineage>
        <taxon>Eukaryota</taxon>
        <taxon>Fungi</taxon>
        <taxon>Dikarya</taxon>
        <taxon>Ascomycota</taxon>
        <taxon>Pezizomycotina</taxon>
        <taxon>Eurotiomycetes</taxon>
        <taxon>Eurotiomycetidae</taxon>
        <taxon>Eurotiales</taxon>
        <taxon>Aspergillaceae</taxon>
        <taxon>Aspergillus</taxon>
        <taxon>Aspergillus subgen. Circumdati</taxon>
    </lineage>
</organism>
<evidence type="ECO:0000256" key="6">
    <source>
        <dbReference type="SAM" id="Phobius"/>
    </source>
</evidence>
<dbReference type="AlphaFoldDB" id="A0A5N6EVI8"/>
<keyword evidence="4 6" id="KW-1133">Transmembrane helix</keyword>
<feature type="transmembrane region" description="Helical" evidence="6">
    <location>
        <begin position="24"/>
        <end position="43"/>
    </location>
</feature>
<feature type="transmembrane region" description="Helical" evidence="6">
    <location>
        <begin position="231"/>
        <end position="248"/>
    </location>
</feature>
<evidence type="ECO:0000256" key="2">
    <source>
        <dbReference type="ARBA" id="ARBA00022448"/>
    </source>
</evidence>
<feature type="transmembrane region" description="Helical" evidence="6">
    <location>
        <begin position="254"/>
        <end position="275"/>
    </location>
</feature>
<dbReference type="InterPro" id="IPR036259">
    <property type="entry name" value="MFS_trans_sf"/>
</dbReference>
<reference evidence="7 8" key="1">
    <citation type="submission" date="2019-04" db="EMBL/GenBank/DDBJ databases">
        <title>Fungal friends and foes A comparative genomics study of 23 Aspergillus species from section Flavi.</title>
        <authorList>
            <consortium name="DOE Joint Genome Institute"/>
            <person name="Kjaerbolling I."/>
            <person name="Vesth T.C."/>
            <person name="Frisvad J.C."/>
            <person name="Nybo J.L."/>
            <person name="Theobald S."/>
            <person name="Kildgaard S."/>
            <person name="Petersen T.I."/>
            <person name="Kuo A."/>
            <person name="Sato A."/>
            <person name="Lyhne E.K."/>
            <person name="Kogle M.E."/>
            <person name="Wiebenga A."/>
            <person name="Kun R.S."/>
            <person name="Lubbers R.J."/>
            <person name="Makela M.R."/>
            <person name="Barry K."/>
            <person name="Chovatia M."/>
            <person name="Clum A."/>
            <person name="Daum C."/>
            <person name="Haridas S."/>
            <person name="He G."/>
            <person name="LaButti K."/>
            <person name="Lipzen A."/>
            <person name="Mondo S."/>
            <person name="Pangilinan J."/>
            <person name="Riley R."/>
            <person name="Salamov A."/>
            <person name="Simmons B.A."/>
            <person name="Magnuson J.K."/>
            <person name="Henrissat B."/>
            <person name="Mortensen U.H."/>
            <person name="Larsen T.O."/>
            <person name="De vries R.P."/>
            <person name="Grigoriev I.V."/>
            <person name="Machida M."/>
            <person name="Baker S.E."/>
            <person name="Andersen M.R."/>
        </authorList>
    </citation>
    <scope>NUCLEOTIDE SEQUENCE [LARGE SCALE GENOMIC DNA]</scope>
    <source>
        <strain evidence="7 8">CBS 126849</strain>
    </source>
</reference>
<keyword evidence="8" id="KW-1185">Reference proteome</keyword>
<feature type="transmembrane region" description="Helical" evidence="6">
    <location>
        <begin position="55"/>
        <end position="78"/>
    </location>
</feature>
<evidence type="ECO:0000313" key="8">
    <source>
        <dbReference type="Proteomes" id="UP000326799"/>
    </source>
</evidence>
<keyword evidence="5 6" id="KW-0472">Membrane</keyword>
<comment type="subcellular location">
    <subcellularLocation>
        <location evidence="1">Membrane</location>
        <topology evidence="1">Multi-pass membrane protein</topology>
    </subcellularLocation>
</comment>
<dbReference type="InterPro" id="IPR011701">
    <property type="entry name" value="MFS"/>
</dbReference>
<keyword evidence="3 6" id="KW-0812">Transmembrane</keyword>
<name>A0A5N6EVI8_9EURO</name>
<evidence type="ECO:0000313" key="7">
    <source>
        <dbReference type="EMBL" id="KAB8221562.1"/>
    </source>
</evidence>
<proteinExistence type="predicted"/>
<dbReference type="EMBL" id="ML733419">
    <property type="protein sequence ID" value="KAB8221562.1"/>
    <property type="molecule type" value="Genomic_DNA"/>
</dbReference>
<sequence>MLTWGIVLACHAAAKNKETLWALRFLLGLCEAGMFPGIAAQLCGWYRSDEMGKPIMWMFGFQNMSGIVGSLLAYGISYMNGLCGMSAWRWVYLLEGLFTILFSGVIYLVLPDWPKSPRTRKWLSEREQDYVEARLSENAPKTADSDFAKEEVIASLKDPRTYAFMLSQVLVNFSGYALTWELPTITTSLGFAGLPRNQLLNIPPSAAAVLAIIFSGWFLKQAYLTRPAYTMFFIMGPMLVFFILLTVLESRVGIYISCVLGNMFYSVYFIPFWAWRTSSLKGTTGAAFTLAFQSCVGQVGGVIGPQLFQSKFAYNGYKTPFGICAGVIGAACLANLWTWWLTRNVEWDVRRIRRLRIKEEKRGRIYADDDVKVYQERQFYNGVAKKGSETNAVETL</sequence>
<dbReference type="GO" id="GO:0016020">
    <property type="term" value="C:membrane"/>
    <property type="evidence" value="ECO:0007669"/>
    <property type="project" value="UniProtKB-SubCell"/>
</dbReference>
<dbReference type="Proteomes" id="UP000326799">
    <property type="component" value="Unassembled WGS sequence"/>
</dbReference>
<feature type="transmembrane region" description="Helical" evidence="6">
    <location>
        <begin position="90"/>
        <end position="110"/>
    </location>
</feature>
<protein>
    <submittedName>
        <fullName evidence="7">Major facilitator superfamily domain-containing protein</fullName>
    </submittedName>
</protein>
<dbReference type="GO" id="GO:0022857">
    <property type="term" value="F:transmembrane transporter activity"/>
    <property type="evidence" value="ECO:0007669"/>
    <property type="project" value="InterPro"/>
</dbReference>
<dbReference type="SUPFAM" id="SSF103473">
    <property type="entry name" value="MFS general substrate transporter"/>
    <property type="match status" value="1"/>
</dbReference>
<dbReference type="Pfam" id="PF07690">
    <property type="entry name" value="MFS_1"/>
    <property type="match status" value="1"/>
</dbReference>
<feature type="transmembrane region" description="Helical" evidence="6">
    <location>
        <begin position="287"/>
        <end position="308"/>
    </location>
</feature>
<dbReference type="Gene3D" id="1.20.1250.20">
    <property type="entry name" value="MFS general substrate transporter like domains"/>
    <property type="match status" value="1"/>
</dbReference>
<evidence type="ECO:0000256" key="3">
    <source>
        <dbReference type="ARBA" id="ARBA00022692"/>
    </source>
</evidence>
<feature type="transmembrane region" description="Helical" evidence="6">
    <location>
        <begin position="320"/>
        <end position="341"/>
    </location>
</feature>